<evidence type="ECO:0000256" key="1">
    <source>
        <dbReference type="ARBA" id="ARBA00006987"/>
    </source>
</evidence>
<reference evidence="3 4" key="1">
    <citation type="submission" date="2017-08" db="EMBL/GenBank/DDBJ databases">
        <title>Infants hospitalized years apart are colonized by the same room-sourced microbial strains.</title>
        <authorList>
            <person name="Brooks B."/>
            <person name="Olm M.R."/>
            <person name="Firek B.A."/>
            <person name="Baker R."/>
            <person name="Thomas B.C."/>
            <person name="Morowitz M.J."/>
            <person name="Banfield J.F."/>
        </authorList>
    </citation>
    <scope>NUCLEOTIDE SEQUENCE [LARGE SCALE GENOMIC DNA]</scope>
    <source>
        <strain evidence="3">S2_005_003_R2_41</strain>
    </source>
</reference>
<feature type="chain" id="PRO_5016114009" evidence="2">
    <location>
        <begin position="27"/>
        <end position="382"/>
    </location>
</feature>
<dbReference type="AlphaFoldDB" id="A0A2W5QM40"/>
<accession>A0A2W5QM40</accession>
<dbReference type="InterPro" id="IPR006311">
    <property type="entry name" value="TAT_signal"/>
</dbReference>
<keyword evidence="2" id="KW-0732">Signal</keyword>
<dbReference type="PROSITE" id="PS51318">
    <property type="entry name" value="TAT"/>
    <property type="match status" value="1"/>
</dbReference>
<dbReference type="Pfam" id="PF03401">
    <property type="entry name" value="TctC"/>
    <property type="match status" value="1"/>
</dbReference>
<dbReference type="CDD" id="cd07012">
    <property type="entry name" value="PBP2_Bug_TTT"/>
    <property type="match status" value="1"/>
</dbReference>
<evidence type="ECO:0000313" key="3">
    <source>
        <dbReference type="EMBL" id="PZQ77499.1"/>
    </source>
</evidence>
<dbReference type="Proteomes" id="UP000249135">
    <property type="component" value="Unassembled WGS sequence"/>
</dbReference>
<comment type="caution">
    <text evidence="3">The sequence shown here is derived from an EMBL/GenBank/DDBJ whole genome shotgun (WGS) entry which is preliminary data.</text>
</comment>
<evidence type="ECO:0000256" key="2">
    <source>
        <dbReference type="SAM" id="SignalP"/>
    </source>
</evidence>
<organism evidence="3 4">
    <name type="scientific">Variovorax paradoxus</name>
    <dbReference type="NCBI Taxonomy" id="34073"/>
    <lineage>
        <taxon>Bacteria</taxon>
        <taxon>Pseudomonadati</taxon>
        <taxon>Pseudomonadota</taxon>
        <taxon>Betaproteobacteria</taxon>
        <taxon>Burkholderiales</taxon>
        <taxon>Comamonadaceae</taxon>
        <taxon>Variovorax</taxon>
    </lineage>
</organism>
<dbReference type="Gene3D" id="3.40.190.150">
    <property type="entry name" value="Bordetella uptake gene, domain 1"/>
    <property type="match status" value="1"/>
</dbReference>
<sequence>MRPRASPTRRPRWLSAKAGSAWPASCAISAAAVPLNLQPVPPFVLEHHETYDMPSWPLSTISRRRLCTVAAAALLAAALPTAASAQPAYPARAVKLVVPFPPGVSPDVIARLWGEGFTRLTGQPVVVENRPGASTIIGAQAVANAPADGYTLLWTVNNTFSINPYVYRKLPYKAEDFVPITRILSVPYVLVTSVDSKYRTLQDLAREAKARPDALSYASAGIGQGTHVALARWLNQAGLKMTHVPYKDQFVPDVIAGRIDVALDASTGAIPQVRAGKVRALGVTSAQRIPGLPDVPAIAEQYPGFVGDSWHGIFAPRGTPEAVHAALLATSQKIMADPAFRAKLLDYGLTPVGEGPEAFRRFLDEDARAWAKVVRDNHITTD</sequence>
<protein>
    <submittedName>
        <fullName evidence="3">Tripartite tricarboxylate transporter substrate binding protein</fullName>
    </submittedName>
</protein>
<dbReference type="EMBL" id="QFPP01000017">
    <property type="protein sequence ID" value="PZQ77499.1"/>
    <property type="molecule type" value="Genomic_DNA"/>
</dbReference>
<gene>
    <name evidence="3" type="ORF">DI563_03555</name>
</gene>
<dbReference type="InterPro" id="IPR005064">
    <property type="entry name" value="BUG"/>
</dbReference>
<dbReference type="Gene3D" id="3.40.190.10">
    <property type="entry name" value="Periplasmic binding protein-like II"/>
    <property type="match status" value="1"/>
</dbReference>
<dbReference type="PANTHER" id="PTHR42928">
    <property type="entry name" value="TRICARBOXYLATE-BINDING PROTEIN"/>
    <property type="match status" value="1"/>
</dbReference>
<evidence type="ECO:0000313" key="4">
    <source>
        <dbReference type="Proteomes" id="UP000249135"/>
    </source>
</evidence>
<feature type="signal peptide" evidence="2">
    <location>
        <begin position="1"/>
        <end position="26"/>
    </location>
</feature>
<dbReference type="PANTHER" id="PTHR42928:SF5">
    <property type="entry name" value="BLR1237 PROTEIN"/>
    <property type="match status" value="1"/>
</dbReference>
<proteinExistence type="inferred from homology"/>
<name>A0A2W5QM40_VARPD</name>
<dbReference type="InterPro" id="IPR042100">
    <property type="entry name" value="Bug_dom1"/>
</dbReference>
<comment type="similarity">
    <text evidence="1">Belongs to the UPF0065 (bug) family.</text>
</comment>
<dbReference type="SUPFAM" id="SSF53850">
    <property type="entry name" value="Periplasmic binding protein-like II"/>
    <property type="match status" value="1"/>
</dbReference>